<organism evidence="1 2">
    <name type="scientific">Facklamia hominis</name>
    <dbReference type="NCBI Taxonomy" id="178214"/>
    <lineage>
        <taxon>Bacteria</taxon>
        <taxon>Bacillati</taxon>
        <taxon>Bacillota</taxon>
        <taxon>Bacilli</taxon>
        <taxon>Lactobacillales</taxon>
        <taxon>Aerococcaceae</taxon>
        <taxon>Facklamia</taxon>
    </lineage>
</organism>
<dbReference type="Proteomes" id="UP001229251">
    <property type="component" value="Unassembled WGS sequence"/>
</dbReference>
<dbReference type="NCBIfam" id="NF038093">
    <property type="entry name" value="GrdX"/>
    <property type="match status" value="1"/>
</dbReference>
<dbReference type="InterPro" id="IPR047735">
    <property type="entry name" value="GrdX-like"/>
</dbReference>
<reference evidence="1" key="1">
    <citation type="submission" date="2023-05" db="EMBL/GenBank/DDBJ databases">
        <title>Cataloging the Phylogenetic Diversity of Human Bladder Bacteria.</title>
        <authorList>
            <person name="Du J."/>
        </authorList>
    </citation>
    <scope>NUCLEOTIDE SEQUENCE</scope>
    <source>
        <strain evidence="1">UMB1231</strain>
    </source>
</reference>
<protein>
    <submittedName>
        <fullName evidence="1">GrdX family protein</fullName>
    </submittedName>
</protein>
<name>A0AAJ1Q5A7_9LACT</name>
<sequence length="132" mass="15478">MQIITNNPMVKEKIKSCPVEFIDGTYADVFKETKRLVIEERQVILTHPLSGSIKPNETYYKSILITTTQLQQIDMESLDLIDNALDVYEKFNRNRKTPQWTPQILEDFADIDLDLIENALSRIRFSPELRFK</sequence>
<comment type="caution">
    <text evidence="1">The sequence shown here is derived from an EMBL/GenBank/DDBJ whole genome shotgun (WGS) entry which is preliminary data.</text>
</comment>
<dbReference type="AlphaFoldDB" id="A0AAJ1Q5A7"/>
<proteinExistence type="predicted"/>
<gene>
    <name evidence="1" type="ORF">QP433_02310</name>
</gene>
<dbReference type="EMBL" id="JASOOE010000003">
    <property type="protein sequence ID" value="MDK7186807.1"/>
    <property type="molecule type" value="Genomic_DNA"/>
</dbReference>
<evidence type="ECO:0000313" key="1">
    <source>
        <dbReference type="EMBL" id="MDK7186807.1"/>
    </source>
</evidence>
<accession>A0AAJ1Q5A7</accession>
<dbReference type="RefSeq" id="WP_016647558.1">
    <property type="nucleotide sequence ID" value="NZ_JASOOE010000003.1"/>
</dbReference>
<evidence type="ECO:0000313" key="2">
    <source>
        <dbReference type="Proteomes" id="UP001229251"/>
    </source>
</evidence>